<dbReference type="PROSITE" id="PS00109">
    <property type="entry name" value="PROTEIN_KINASE_TYR"/>
    <property type="match status" value="1"/>
</dbReference>
<dbReference type="Proteomes" id="UP000479190">
    <property type="component" value="Unassembled WGS sequence"/>
</dbReference>
<gene>
    <name evidence="9" type="ORF">TBRA_LOCUS3035</name>
</gene>
<dbReference type="GO" id="GO:0043121">
    <property type="term" value="F:neurotrophin binding"/>
    <property type="evidence" value="ECO:0007669"/>
    <property type="project" value="TreeGrafter"/>
</dbReference>
<dbReference type="GO" id="GO:0043235">
    <property type="term" value="C:receptor complex"/>
    <property type="evidence" value="ECO:0007669"/>
    <property type="project" value="TreeGrafter"/>
</dbReference>
<dbReference type="GO" id="GO:0005030">
    <property type="term" value="F:neurotrophin receptor activity"/>
    <property type="evidence" value="ECO:0007669"/>
    <property type="project" value="TreeGrafter"/>
</dbReference>
<keyword evidence="10" id="KW-1185">Reference proteome</keyword>
<dbReference type="Pfam" id="PF00447">
    <property type="entry name" value="HSF_DNA-bind"/>
    <property type="match status" value="1"/>
</dbReference>
<accession>A0A6H5HZ11</accession>
<evidence type="ECO:0000256" key="2">
    <source>
        <dbReference type="ARBA" id="ARBA00004167"/>
    </source>
</evidence>
<name>A0A6H5HZ11_9HYME</name>
<dbReference type="Gene3D" id="1.10.10.10">
    <property type="entry name" value="Winged helix-like DNA-binding domain superfamily/Winged helix DNA-binding domain"/>
    <property type="match status" value="1"/>
</dbReference>
<dbReference type="InterPro" id="IPR011009">
    <property type="entry name" value="Kinase-like_dom_sf"/>
</dbReference>
<evidence type="ECO:0000259" key="8">
    <source>
        <dbReference type="PROSITE" id="PS50011"/>
    </source>
</evidence>
<evidence type="ECO:0000256" key="7">
    <source>
        <dbReference type="PROSITE-ProRule" id="PRU10141"/>
    </source>
</evidence>
<dbReference type="InterPro" id="IPR036388">
    <property type="entry name" value="WH-like_DNA-bd_sf"/>
</dbReference>
<evidence type="ECO:0000256" key="6">
    <source>
        <dbReference type="ARBA" id="ARBA00051243"/>
    </source>
</evidence>
<keyword evidence="5" id="KW-0539">Nucleus</keyword>
<comment type="similarity">
    <text evidence="3">Belongs to the HSF family.</text>
</comment>
<dbReference type="InterPro" id="IPR036390">
    <property type="entry name" value="WH_DNA-bd_sf"/>
</dbReference>
<dbReference type="PROSITE" id="PS50011">
    <property type="entry name" value="PROTEIN_KINASE_DOM"/>
    <property type="match status" value="1"/>
</dbReference>
<evidence type="ECO:0000256" key="5">
    <source>
        <dbReference type="ARBA" id="ARBA00023242"/>
    </source>
</evidence>
<dbReference type="InterPro" id="IPR020635">
    <property type="entry name" value="Tyr_kinase_cat_dom"/>
</dbReference>
<dbReference type="GO" id="GO:0003700">
    <property type="term" value="F:DNA-binding transcription factor activity"/>
    <property type="evidence" value="ECO:0007669"/>
    <property type="project" value="InterPro"/>
</dbReference>
<evidence type="ECO:0000256" key="4">
    <source>
        <dbReference type="ARBA" id="ARBA00023125"/>
    </source>
</evidence>
<dbReference type="GO" id="GO:0010976">
    <property type="term" value="P:positive regulation of neuron projection development"/>
    <property type="evidence" value="ECO:0007669"/>
    <property type="project" value="TreeGrafter"/>
</dbReference>
<dbReference type="OrthoDB" id="2431000at2759"/>
<organism evidence="9 10">
    <name type="scientific">Trichogramma brassicae</name>
    <dbReference type="NCBI Taxonomy" id="86971"/>
    <lineage>
        <taxon>Eukaryota</taxon>
        <taxon>Metazoa</taxon>
        <taxon>Ecdysozoa</taxon>
        <taxon>Arthropoda</taxon>
        <taxon>Hexapoda</taxon>
        <taxon>Insecta</taxon>
        <taxon>Pterygota</taxon>
        <taxon>Neoptera</taxon>
        <taxon>Endopterygota</taxon>
        <taxon>Hymenoptera</taxon>
        <taxon>Apocrita</taxon>
        <taxon>Proctotrupomorpha</taxon>
        <taxon>Chalcidoidea</taxon>
        <taxon>Trichogrammatidae</taxon>
        <taxon>Trichogramma</taxon>
    </lineage>
</organism>
<dbReference type="GO" id="GO:0043565">
    <property type="term" value="F:sequence-specific DNA binding"/>
    <property type="evidence" value="ECO:0007669"/>
    <property type="project" value="InterPro"/>
</dbReference>
<dbReference type="PANTHER" id="PTHR24416">
    <property type="entry name" value="TYROSINE-PROTEIN KINASE RECEPTOR"/>
    <property type="match status" value="1"/>
</dbReference>
<dbReference type="GO" id="GO:0004714">
    <property type="term" value="F:transmembrane receptor protein tyrosine kinase activity"/>
    <property type="evidence" value="ECO:0007669"/>
    <property type="project" value="UniProtKB-EC"/>
</dbReference>
<dbReference type="GO" id="GO:0030424">
    <property type="term" value="C:axon"/>
    <property type="evidence" value="ECO:0007669"/>
    <property type="project" value="TreeGrafter"/>
</dbReference>
<reference evidence="9 10" key="1">
    <citation type="submission" date="2020-02" db="EMBL/GenBank/DDBJ databases">
        <authorList>
            <person name="Ferguson B K."/>
        </authorList>
    </citation>
    <scope>NUCLEOTIDE SEQUENCE [LARGE SCALE GENOMIC DNA]</scope>
</reference>
<dbReference type="GO" id="GO:0005524">
    <property type="term" value="F:ATP binding"/>
    <property type="evidence" value="ECO:0007669"/>
    <property type="project" value="UniProtKB-UniRule"/>
</dbReference>
<protein>
    <recommendedName>
        <fullName evidence="8">Protein kinase domain-containing protein</fullName>
    </recommendedName>
</protein>
<dbReference type="InterPro" id="IPR001245">
    <property type="entry name" value="Ser-Thr/Tyr_kinase_cat_dom"/>
</dbReference>
<dbReference type="Gene3D" id="1.10.510.10">
    <property type="entry name" value="Transferase(Phosphotransferase) domain 1"/>
    <property type="match status" value="1"/>
</dbReference>
<dbReference type="InterPro" id="IPR008266">
    <property type="entry name" value="Tyr_kinase_AS"/>
</dbReference>
<keyword evidence="4" id="KW-0238">DNA-binding</keyword>
<dbReference type="GO" id="GO:0005886">
    <property type="term" value="C:plasma membrane"/>
    <property type="evidence" value="ECO:0007669"/>
    <property type="project" value="TreeGrafter"/>
</dbReference>
<dbReference type="SUPFAM" id="SSF56112">
    <property type="entry name" value="Protein kinase-like (PK-like)"/>
    <property type="match status" value="1"/>
</dbReference>
<dbReference type="InterPro" id="IPR017441">
    <property type="entry name" value="Protein_kinase_ATP_BS"/>
</dbReference>
<dbReference type="SUPFAM" id="SSF46785">
    <property type="entry name" value="Winged helix' DNA-binding domain"/>
    <property type="match status" value="1"/>
</dbReference>
<comment type="subcellular location">
    <subcellularLocation>
        <location evidence="2">Membrane</location>
        <topology evidence="2">Single-pass membrane protein</topology>
    </subcellularLocation>
    <subcellularLocation>
        <location evidence="1">Nucleus</location>
    </subcellularLocation>
</comment>
<dbReference type="Gene3D" id="3.30.200.20">
    <property type="entry name" value="Phosphorylase Kinase, domain 1"/>
    <property type="match status" value="1"/>
</dbReference>
<feature type="binding site" evidence="7">
    <location>
        <position position="211"/>
    </location>
    <ligand>
        <name>ATP</name>
        <dbReference type="ChEBI" id="CHEBI:30616"/>
    </ligand>
</feature>
<proteinExistence type="inferred from homology"/>
<dbReference type="GO" id="GO:0007169">
    <property type="term" value="P:cell surface receptor protein tyrosine kinase signaling pathway"/>
    <property type="evidence" value="ECO:0007669"/>
    <property type="project" value="TreeGrafter"/>
</dbReference>
<dbReference type="GO" id="GO:0005634">
    <property type="term" value="C:nucleus"/>
    <property type="evidence" value="ECO:0007669"/>
    <property type="project" value="UniProtKB-SubCell"/>
</dbReference>
<dbReference type="AlphaFoldDB" id="A0A6H5HZ11"/>
<dbReference type="GO" id="GO:0051897">
    <property type="term" value="P:positive regulation of phosphatidylinositol 3-kinase/protein kinase B signal transduction"/>
    <property type="evidence" value="ECO:0007669"/>
    <property type="project" value="TreeGrafter"/>
</dbReference>
<dbReference type="GO" id="GO:1990090">
    <property type="term" value="P:cellular response to nerve growth factor stimulus"/>
    <property type="evidence" value="ECO:0007669"/>
    <property type="project" value="TreeGrafter"/>
</dbReference>
<evidence type="ECO:0000313" key="10">
    <source>
        <dbReference type="Proteomes" id="UP000479190"/>
    </source>
</evidence>
<keyword evidence="7" id="KW-0067">ATP-binding</keyword>
<dbReference type="InterPro" id="IPR050122">
    <property type="entry name" value="RTK"/>
</dbReference>
<dbReference type="InterPro" id="IPR000232">
    <property type="entry name" value="HSF_DNA-bd"/>
</dbReference>
<evidence type="ECO:0000256" key="3">
    <source>
        <dbReference type="ARBA" id="ARBA00006403"/>
    </source>
</evidence>
<dbReference type="PROSITE" id="PS00107">
    <property type="entry name" value="PROTEIN_KINASE_ATP"/>
    <property type="match status" value="1"/>
</dbReference>
<evidence type="ECO:0000313" key="9">
    <source>
        <dbReference type="EMBL" id="CAB0031053.1"/>
    </source>
</evidence>
<dbReference type="Pfam" id="PF07714">
    <property type="entry name" value="PK_Tyr_Ser-Thr"/>
    <property type="match status" value="1"/>
</dbReference>
<evidence type="ECO:0000256" key="1">
    <source>
        <dbReference type="ARBA" id="ARBA00004123"/>
    </source>
</evidence>
<sequence>MAKPTRRRKKNPMQLKLLPSRKGLMPDREFDLSVSVAESPMRNGSSEAASPLAVTQQQFFPETAEILDCLDRPQICGTDAACQVDEENDTSRCICPHDGSPPTLDLKCPRVTVPPDMKPIHNIIPPSGNVTNTTTALPEAKQATPMNLKTSLLLANKYTPNPQYFTCASPEVPILPRESLVFLQDIGEGCFGKVFKGEWICGDSRDIVAIKVLKDTASREAEEDFMREVDIMSTFRHENILSLIGVVERDSTNSPWMIFEYMPYGDLAEVLRANSPTFRTPTPGLPPLNKDSLHWITTQIASGMAYLAAQRFVHRDLACRNCLVGSDTNEPIQNFGSLASVAATTAAPAVTVAATVVGTRHSSSDDNDEENNGGINGKCVPTLRFPQKLWHIVNESNSKSICWGPSGETILLNYEDFHQEFLLKPNLVFKTTNITSFVRQLNLYGFRKVNSHNRHDLSKNFNREIHPLDAVNKPYCIHEFLHEFFRAGRPELLSRVCRKTKTKTKKKLQPKTGRSQIIVGQKTISSSKLKACRVNGDKIESEGGSFSWSFTSLTEILTKCARRLSPLMSCYSIYA</sequence>
<feature type="domain" description="Protein kinase" evidence="8">
    <location>
        <begin position="180"/>
        <end position="481"/>
    </location>
</feature>
<dbReference type="SMART" id="SM00415">
    <property type="entry name" value="HSF"/>
    <property type="match status" value="1"/>
</dbReference>
<dbReference type="PANTHER" id="PTHR24416:SF619">
    <property type="entry name" value="TYROSINE-PROTEIN KINASE TRANSMEMBRANE RECEPTOR ROR-LIKE PROTEIN"/>
    <property type="match status" value="1"/>
</dbReference>
<dbReference type="InterPro" id="IPR000719">
    <property type="entry name" value="Prot_kinase_dom"/>
</dbReference>
<comment type="catalytic activity">
    <reaction evidence="6">
        <text>L-tyrosyl-[protein] + ATP = O-phospho-L-tyrosyl-[protein] + ADP + H(+)</text>
        <dbReference type="Rhea" id="RHEA:10596"/>
        <dbReference type="Rhea" id="RHEA-COMP:10136"/>
        <dbReference type="Rhea" id="RHEA-COMP:20101"/>
        <dbReference type="ChEBI" id="CHEBI:15378"/>
        <dbReference type="ChEBI" id="CHEBI:30616"/>
        <dbReference type="ChEBI" id="CHEBI:46858"/>
        <dbReference type="ChEBI" id="CHEBI:61978"/>
        <dbReference type="ChEBI" id="CHEBI:456216"/>
        <dbReference type="EC" id="2.7.10.1"/>
    </reaction>
</comment>
<dbReference type="EMBL" id="CADCXV010000613">
    <property type="protein sequence ID" value="CAB0031053.1"/>
    <property type="molecule type" value="Genomic_DNA"/>
</dbReference>
<keyword evidence="7" id="KW-0547">Nucleotide-binding</keyword>
<dbReference type="SMART" id="SM00219">
    <property type="entry name" value="TyrKc"/>
    <property type="match status" value="1"/>
</dbReference>